<dbReference type="InParanoid" id="A0A2J7QU52"/>
<gene>
    <name evidence="3" type="ORF">B7P43_G02840</name>
</gene>
<dbReference type="InterPro" id="IPR052316">
    <property type="entry name" value="Speedy-Ringo_regulator"/>
</dbReference>
<protein>
    <recommendedName>
        <fullName evidence="5">Speedy protein A</fullName>
    </recommendedName>
</protein>
<evidence type="ECO:0000256" key="2">
    <source>
        <dbReference type="ARBA" id="ARBA00023306"/>
    </source>
</evidence>
<sequence length="162" mass="19759">TQGIWNFPSKKRVPAIVLERKKEMDCFLRFIDRDPVIQEFLRKDTCYILADRYLLAMIFMYFKRAGYKVQDFTSYSFFVALFIALDIEEDYNFKNELYSWALGYHWRERYKELQKSRNALWKAMDYRAIVSRAQCEKVISLRPHHYIWRRIRSPLYAGAKRP</sequence>
<feature type="non-terminal residue" evidence="3">
    <location>
        <position position="162"/>
    </location>
</feature>
<evidence type="ECO:0000313" key="3">
    <source>
        <dbReference type="EMBL" id="PNF32121.1"/>
    </source>
</evidence>
<reference evidence="3 4" key="1">
    <citation type="submission" date="2017-12" db="EMBL/GenBank/DDBJ databases">
        <title>Hemimetabolous genomes reveal molecular basis of termite eusociality.</title>
        <authorList>
            <person name="Harrison M.C."/>
            <person name="Jongepier E."/>
            <person name="Robertson H.M."/>
            <person name="Arning N."/>
            <person name="Bitard-Feildel T."/>
            <person name="Chao H."/>
            <person name="Childers C.P."/>
            <person name="Dinh H."/>
            <person name="Doddapaneni H."/>
            <person name="Dugan S."/>
            <person name="Gowin J."/>
            <person name="Greiner C."/>
            <person name="Han Y."/>
            <person name="Hu H."/>
            <person name="Hughes D.S.T."/>
            <person name="Huylmans A.-K."/>
            <person name="Kemena C."/>
            <person name="Kremer L.P.M."/>
            <person name="Lee S.L."/>
            <person name="Lopez-Ezquerra A."/>
            <person name="Mallet L."/>
            <person name="Monroy-Kuhn J.M."/>
            <person name="Moser A."/>
            <person name="Murali S.C."/>
            <person name="Muzny D.M."/>
            <person name="Otani S."/>
            <person name="Piulachs M.-D."/>
            <person name="Poelchau M."/>
            <person name="Qu J."/>
            <person name="Schaub F."/>
            <person name="Wada-Katsumata A."/>
            <person name="Worley K.C."/>
            <person name="Xie Q."/>
            <person name="Ylla G."/>
            <person name="Poulsen M."/>
            <person name="Gibbs R.A."/>
            <person name="Schal C."/>
            <person name="Richards S."/>
            <person name="Belles X."/>
            <person name="Korb J."/>
            <person name="Bornberg-Bauer E."/>
        </authorList>
    </citation>
    <scope>NUCLEOTIDE SEQUENCE [LARGE SCALE GENOMIC DNA]</scope>
    <source>
        <tissue evidence="3">Whole body</tissue>
    </source>
</reference>
<evidence type="ECO:0000256" key="1">
    <source>
        <dbReference type="ARBA" id="ARBA00010932"/>
    </source>
</evidence>
<keyword evidence="2" id="KW-0131">Cell cycle</keyword>
<dbReference type="Proteomes" id="UP000235965">
    <property type="component" value="Unassembled WGS sequence"/>
</dbReference>
<accession>A0A2J7QU52</accession>
<dbReference type="Pfam" id="PF11357">
    <property type="entry name" value="Spy1"/>
    <property type="match status" value="1"/>
</dbReference>
<feature type="non-terminal residue" evidence="3">
    <location>
        <position position="1"/>
    </location>
</feature>
<keyword evidence="4" id="KW-1185">Reference proteome</keyword>
<dbReference type="EMBL" id="NEVH01011187">
    <property type="protein sequence ID" value="PNF32121.1"/>
    <property type="molecule type" value="Genomic_DNA"/>
</dbReference>
<dbReference type="GO" id="GO:0019901">
    <property type="term" value="F:protein kinase binding"/>
    <property type="evidence" value="ECO:0007669"/>
    <property type="project" value="InterPro"/>
</dbReference>
<comment type="caution">
    <text evidence="3">The sequence shown here is derived from an EMBL/GenBank/DDBJ whole genome shotgun (WGS) entry which is preliminary data.</text>
</comment>
<evidence type="ECO:0000313" key="4">
    <source>
        <dbReference type="Proteomes" id="UP000235965"/>
    </source>
</evidence>
<dbReference type="PANTHER" id="PTHR31545">
    <property type="entry name" value="SEEDY PROTEIN A/C FAMILY MEMBER"/>
    <property type="match status" value="1"/>
</dbReference>
<dbReference type="InterPro" id="IPR020984">
    <property type="entry name" value="Speedy"/>
</dbReference>
<name>A0A2J7QU52_9NEOP</name>
<dbReference type="STRING" id="105785.A0A2J7QU52"/>
<organism evidence="3 4">
    <name type="scientific">Cryptotermes secundus</name>
    <dbReference type="NCBI Taxonomy" id="105785"/>
    <lineage>
        <taxon>Eukaryota</taxon>
        <taxon>Metazoa</taxon>
        <taxon>Ecdysozoa</taxon>
        <taxon>Arthropoda</taxon>
        <taxon>Hexapoda</taxon>
        <taxon>Insecta</taxon>
        <taxon>Pterygota</taxon>
        <taxon>Neoptera</taxon>
        <taxon>Polyneoptera</taxon>
        <taxon>Dictyoptera</taxon>
        <taxon>Blattodea</taxon>
        <taxon>Blattoidea</taxon>
        <taxon>Termitoidae</taxon>
        <taxon>Kalotermitidae</taxon>
        <taxon>Cryptotermitinae</taxon>
        <taxon>Cryptotermes</taxon>
    </lineage>
</organism>
<dbReference type="AlphaFoldDB" id="A0A2J7QU52"/>
<comment type="similarity">
    <text evidence="1">Belongs to the Speedy/Ringo family.</text>
</comment>
<evidence type="ECO:0008006" key="5">
    <source>
        <dbReference type="Google" id="ProtNLM"/>
    </source>
</evidence>
<dbReference type="PANTHER" id="PTHR31545:SF5">
    <property type="entry name" value="SPEEDY PROTEIN A"/>
    <property type="match status" value="1"/>
</dbReference>
<proteinExistence type="inferred from homology"/>